<evidence type="ECO:0000259" key="6">
    <source>
        <dbReference type="Pfam" id="PF03358"/>
    </source>
</evidence>
<comment type="similarity">
    <text evidence="5">Belongs to the SsuE family. Isf subfamily.</text>
</comment>
<keyword evidence="3" id="KW-0285">Flavoprotein</keyword>
<comment type="cofactor">
    <cofactor evidence="2">
        <name>[4Fe-4S] cluster</name>
        <dbReference type="ChEBI" id="CHEBI:49883"/>
    </cofactor>
</comment>
<evidence type="ECO:0000256" key="1">
    <source>
        <dbReference type="ARBA" id="ARBA00001917"/>
    </source>
</evidence>
<evidence type="ECO:0000313" key="7">
    <source>
        <dbReference type="EMBL" id="MCZ0860288.1"/>
    </source>
</evidence>
<evidence type="ECO:0000256" key="5">
    <source>
        <dbReference type="ARBA" id="ARBA00038292"/>
    </source>
</evidence>
<sequence>MKIIGIATSPRKGGNSQKLVESVLAGAKDAGAETELICLTDQNIHPCIGCGDCKSGHDTCAQKDDMSMLYEKIAAADGIIFGAPIYFGRLNAQAYMVIDRMWALLNPDFSLRIPAGKKFAVALTCGPGDAKTIQPMEQYFQNTVCGIFGFTYAGTVWQNQLMSPADLEKFPEKITEANELGKRLV</sequence>
<accession>A0ABT4IEX3</accession>
<gene>
    <name evidence="7" type="ORF">O0S10_03450</name>
</gene>
<dbReference type="Pfam" id="PF03358">
    <property type="entry name" value="FMN_red"/>
    <property type="match status" value="1"/>
</dbReference>
<dbReference type="InterPro" id="IPR005025">
    <property type="entry name" value="FMN_Rdtase-like_dom"/>
</dbReference>
<evidence type="ECO:0000256" key="4">
    <source>
        <dbReference type="ARBA" id="ARBA00022643"/>
    </source>
</evidence>
<dbReference type="SUPFAM" id="SSF52218">
    <property type="entry name" value="Flavoproteins"/>
    <property type="match status" value="1"/>
</dbReference>
<dbReference type="Proteomes" id="UP001141422">
    <property type="component" value="Unassembled WGS sequence"/>
</dbReference>
<dbReference type="PANTHER" id="PTHR43278:SF2">
    <property type="entry name" value="IRON-SULFUR FLAVOPROTEIN"/>
    <property type="match status" value="1"/>
</dbReference>
<organism evidence="7 8">
    <name type="scientific">Methanocorpusculum petauri</name>
    <dbReference type="NCBI Taxonomy" id="3002863"/>
    <lineage>
        <taxon>Archaea</taxon>
        <taxon>Methanobacteriati</taxon>
        <taxon>Methanobacteriota</taxon>
        <taxon>Stenosarchaea group</taxon>
        <taxon>Methanomicrobia</taxon>
        <taxon>Methanomicrobiales</taxon>
        <taxon>Methanocorpusculaceae</taxon>
        <taxon>Methanocorpusculum</taxon>
    </lineage>
</organism>
<name>A0ABT4IEX3_9EURY</name>
<protein>
    <submittedName>
        <fullName evidence="7">Flavodoxin family protein</fullName>
    </submittedName>
</protein>
<dbReference type="Gene3D" id="3.40.50.360">
    <property type="match status" value="1"/>
</dbReference>
<proteinExistence type="inferred from homology"/>
<dbReference type="PANTHER" id="PTHR43278">
    <property type="entry name" value="NAD(P)H-DEPENDENT FMN-CONTAINING OXIDOREDUCTASE YWQN-RELATED"/>
    <property type="match status" value="1"/>
</dbReference>
<dbReference type="InterPro" id="IPR051796">
    <property type="entry name" value="ISF_SsuE-like"/>
</dbReference>
<comment type="caution">
    <text evidence="7">The sequence shown here is derived from an EMBL/GenBank/DDBJ whole genome shotgun (WGS) entry which is preliminary data.</text>
</comment>
<evidence type="ECO:0000256" key="3">
    <source>
        <dbReference type="ARBA" id="ARBA00022630"/>
    </source>
</evidence>
<feature type="domain" description="NADPH-dependent FMN reductase-like" evidence="6">
    <location>
        <begin position="1"/>
        <end position="144"/>
    </location>
</feature>
<dbReference type="EMBL" id="JAPTGB010000005">
    <property type="protein sequence ID" value="MCZ0860288.1"/>
    <property type="molecule type" value="Genomic_DNA"/>
</dbReference>
<evidence type="ECO:0000256" key="2">
    <source>
        <dbReference type="ARBA" id="ARBA00001966"/>
    </source>
</evidence>
<keyword evidence="8" id="KW-1185">Reference proteome</keyword>
<comment type="cofactor">
    <cofactor evidence="1">
        <name>FMN</name>
        <dbReference type="ChEBI" id="CHEBI:58210"/>
    </cofactor>
</comment>
<evidence type="ECO:0000313" key="8">
    <source>
        <dbReference type="Proteomes" id="UP001141422"/>
    </source>
</evidence>
<dbReference type="RefSeq" id="WP_268924509.1">
    <property type="nucleotide sequence ID" value="NZ_JAPTGB010000005.1"/>
</dbReference>
<dbReference type="InterPro" id="IPR029039">
    <property type="entry name" value="Flavoprotein-like_sf"/>
</dbReference>
<reference evidence="7" key="1">
    <citation type="submission" date="2022-12" db="EMBL/GenBank/DDBJ databases">
        <title>Isolation and characterisation of novel Methanocorpusculum spp. from native Australian herbivores indicates the genus is ancestrally host-associated.</title>
        <authorList>
            <person name="Volmer J.G."/>
            <person name="Soo R.M."/>
            <person name="Evans P.N."/>
            <person name="Hoedt E.C."/>
            <person name="Astorga Alsina A.L."/>
            <person name="Woodcroft B.J."/>
            <person name="Tyson G.W."/>
            <person name="Hugenholtz P."/>
            <person name="Morrison M."/>
        </authorList>
    </citation>
    <scope>NUCLEOTIDE SEQUENCE</scope>
    <source>
        <strain evidence="7">MG</strain>
    </source>
</reference>
<keyword evidence="4" id="KW-0288">FMN</keyword>